<dbReference type="SUPFAM" id="SSF88723">
    <property type="entry name" value="PIN domain-like"/>
    <property type="match status" value="1"/>
</dbReference>
<dbReference type="EMBL" id="ACLJ02000001">
    <property type="protein sequence ID" value="EFK55373.1"/>
    <property type="molecule type" value="Genomic_DNA"/>
</dbReference>
<evidence type="ECO:0000256" key="6">
    <source>
        <dbReference type="HAMAP-Rule" id="MF_00265"/>
    </source>
</evidence>
<comment type="caution">
    <text evidence="8">The sequence shown here is derived from an EMBL/GenBank/DDBJ whole genome shotgun (WGS) entry which is preliminary data.</text>
</comment>
<feature type="binding site" evidence="6">
    <location>
        <position position="107"/>
    </location>
    <ligand>
        <name>Mg(2+)</name>
        <dbReference type="ChEBI" id="CHEBI:18420"/>
    </ligand>
</feature>
<comment type="similarity">
    <text evidence="6">Belongs to the PINc/VapC protein family.</text>
</comment>
<feature type="domain" description="PIN" evidence="7">
    <location>
        <begin position="1"/>
        <end position="132"/>
    </location>
</feature>
<dbReference type="GO" id="GO:0004540">
    <property type="term" value="F:RNA nuclease activity"/>
    <property type="evidence" value="ECO:0007669"/>
    <property type="project" value="InterPro"/>
</dbReference>
<evidence type="ECO:0000256" key="3">
    <source>
        <dbReference type="ARBA" id="ARBA00022723"/>
    </source>
</evidence>
<dbReference type="GO" id="GO:0090729">
    <property type="term" value="F:toxin activity"/>
    <property type="evidence" value="ECO:0007669"/>
    <property type="project" value="UniProtKB-KW"/>
</dbReference>
<evidence type="ECO:0000259" key="7">
    <source>
        <dbReference type="Pfam" id="PF01850"/>
    </source>
</evidence>
<dbReference type="RefSeq" id="WP_005287826.1">
    <property type="nucleotide sequence ID" value="NZ_CM000961.1"/>
</dbReference>
<sequence length="145" mass="16029">MIIDANVLIYASDENATHFAEASSWLDGALRGTERVGFPWICLLAFQRITTNPALFAMPLTPSRASDYIENWLKHPNSWVPQPGPQHASILRTLTVDSDARGTLVTDAHLAALAIEHGTSICSFDSDFARFQGLRWFSPLDAQDT</sequence>
<dbReference type="InterPro" id="IPR029060">
    <property type="entry name" value="PIN-like_dom_sf"/>
</dbReference>
<evidence type="ECO:0000256" key="5">
    <source>
        <dbReference type="ARBA" id="ARBA00022842"/>
    </source>
</evidence>
<dbReference type="InterPro" id="IPR002716">
    <property type="entry name" value="PIN_dom"/>
</dbReference>
<dbReference type="STRING" id="585529.HMPREF0291_10631"/>
<keyword evidence="5 6" id="KW-0460">Magnesium</keyword>
<keyword evidence="9" id="KW-1185">Reference proteome</keyword>
<dbReference type="Pfam" id="PF01850">
    <property type="entry name" value="PIN"/>
    <property type="match status" value="1"/>
</dbReference>
<dbReference type="InterPro" id="IPR006226">
    <property type="entry name" value="Mtu_PIN"/>
</dbReference>
<dbReference type="GO" id="GO:0045926">
    <property type="term" value="P:negative regulation of growth"/>
    <property type="evidence" value="ECO:0007669"/>
    <property type="project" value="UniProtKB-ARBA"/>
</dbReference>
<evidence type="ECO:0000256" key="4">
    <source>
        <dbReference type="ARBA" id="ARBA00022801"/>
    </source>
</evidence>
<evidence type="ECO:0000256" key="1">
    <source>
        <dbReference type="ARBA" id="ARBA00022649"/>
    </source>
</evidence>
<keyword evidence="3 6" id="KW-0479">Metal-binding</keyword>
<feature type="binding site" evidence="6">
    <location>
        <position position="4"/>
    </location>
    <ligand>
        <name>Mg(2+)</name>
        <dbReference type="ChEBI" id="CHEBI:18420"/>
    </ligand>
</feature>
<dbReference type="HAMAP" id="MF_00265">
    <property type="entry name" value="VapC_Nob1"/>
    <property type="match status" value="1"/>
</dbReference>
<dbReference type="EC" id="3.1.-.-" evidence="6"/>
<comment type="cofactor">
    <cofactor evidence="6">
        <name>Mg(2+)</name>
        <dbReference type="ChEBI" id="CHEBI:18420"/>
    </cofactor>
</comment>
<evidence type="ECO:0000313" key="9">
    <source>
        <dbReference type="Proteomes" id="UP000004208"/>
    </source>
</evidence>
<evidence type="ECO:0000256" key="2">
    <source>
        <dbReference type="ARBA" id="ARBA00022722"/>
    </source>
</evidence>
<dbReference type="eggNOG" id="COG1848">
    <property type="taxonomic scope" value="Bacteria"/>
</dbReference>
<dbReference type="AlphaFoldDB" id="D7W993"/>
<comment type="function">
    <text evidence="6">Toxic component of a toxin-antitoxin (TA) system. An RNase.</text>
</comment>
<dbReference type="HOGENOM" id="CLU_146668_1_0_11"/>
<accession>D7W993</accession>
<dbReference type="Gene3D" id="3.40.50.1010">
    <property type="entry name" value="5'-nuclease"/>
    <property type="match status" value="1"/>
</dbReference>
<dbReference type="GO" id="GO:0016788">
    <property type="term" value="F:hydrolase activity, acting on ester bonds"/>
    <property type="evidence" value="ECO:0007669"/>
    <property type="project" value="InterPro"/>
</dbReference>
<dbReference type="GO" id="GO:0000287">
    <property type="term" value="F:magnesium ion binding"/>
    <property type="evidence" value="ECO:0007669"/>
    <property type="project" value="UniProtKB-UniRule"/>
</dbReference>
<gene>
    <name evidence="6" type="primary">vapC</name>
    <name evidence="8" type="ORF">HMPREF0291_10631</name>
</gene>
<dbReference type="NCBIfam" id="TIGR00028">
    <property type="entry name" value="Mtu_PIN_fam"/>
    <property type="match status" value="1"/>
</dbReference>
<dbReference type="OrthoDB" id="556169at2"/>
<protein>
    <recommendedName>
        <fullName evidence="6">Ribonuclease VapC</fullName>
        <shortName evidence="6">RNase VapC</shortName>
        <ecNumber evidence="6">3.1.-.-</ecNumber>
    </recommendedName>
    <alternativeName>
        <fullName evidence="6">Toxin VapC</fullName>
    </alternativeName>
</protein>
<keyword evidence="4 6" id="KW-0378">Hydrolase</keyword>
<proteinExistence type="inferred from homology"/>
<keyword evidence="1 6" id="KW-1277">Toxin-antitoxin system</keyword>
<keyword evidence="2 6" id="KW-0540">Nuclease</keyword>
<dbReference type="CDD" id="cd18678">
    <property type="entry name" value="PIN_MtVapC25_VapC33-like"/>
    <property type="match status" value="1"/>
</dbReference>
<reference evidence="8" key="1">
    <citation type="submission" date="2010-06" db="EMBL/GenBank/DDBJ databases">
        <authorList>
            <person name="Muzny D."/>
            <person name="Qin X."/>
            <person name="Buhay C."/>
            <person name="Dugan-Rocha S."/>
            <person name="Ding Y."/>
            <person name="Chen G."/>
            <person name="Hawes A."/>
            <person name="Holder M."/>
            <person name="Jhangiani S."/>
            <person name="Johnson A."/>
            <person name="Khan Z."/>
            <person name="Li Z."/>
            <person name="Liu W."/>
            <person name="Liu X."/>
            <person name="Perez L."/>
            <person name="Shen H."/>
            <person name="Wang Q."/>
            <person name="Watt J."/>
            <person name="Xi L."/>
            <person name="Xin Y."/>
            <person name="Zhou J."/>
            <person name="Deng J."/>
            <person name="Jiang H."/>
            <person name="Liu Y."/>
            <person name="Qu J."/>
            <person name="Song X.-Z."/>
            <person name="Zhang L."/>
            <person name="Villasana D."/>
            <person name="Johnson A."/>
            <person name="Liu J."/>
            <person name="Liyanage D."/>
            <person name="Lorensuhewa L."/>
            <person name="Robinson T."/>
            <person name="Song A."/>
            <person name="Song B.-B."/>
            <person name="Dinh H."/>
            <person name="Thornton R."/>
            <person name="Coyle M."/>
            <person name="Francisco L."/>
            <person name="Jackson L."/>
            <person name="Javaid M."/>
            <person name="Korchina V."/>
            <person name="Kovar C."/>
            <person name="Mata R."/>
            <person name="Mathew T."/>
            <person name="Ngo R."/>
            <person name="Nguyen L."/>
            <person name="Nguyen N."/>
            <person name="Okwuonu G."/>
            <person name="Ongeri F."/>
            <person name="Pham C."/>
            <person name="Simmons D."/>
            <person name="Wilczek-Boney K."/>
            <person name="Hale W."/>
            <person name="Jakkamsetti A."/>
            <person name="Pham P."/>
            <person name="Ruth R."/>
            <person name="San Lucas F."/>
            <person name="Warren J."/>
            <person name="Zhang J."/>
            <person name="Zhao Z."/>
            <person name="Zhou C."/>
            <person name="Zhu D."/>
            <person name="Lee S."/>
            <person name="Bess C."/>
            <person name="Blankenburg K."/>
            <person name="Forbes L."/>
            <person name="Fu Q."/>
            <person name="Gubbala S."/>
            <person name="Hirani K."/>
            <person name="Jayaseelan J.C."/>
            <person name="Lara F."/>
            <person name="Munidasa M."/>
            <person name="Palculict T."/>
            <person name="Patil S."/>
            <person name="Pu L.-L."/>
            <person name="Saada N."/>
            <person name="Tang L."/>
            <person name="Weissenberger G."/>
            <person name="Zhu Y."/>
            <person name="Hemphill L."/>
            <person name="Shang Y."/>
            <person name="Youmans B."/>
            <person name="Ayvaz T."/>
            <person name="Ross M."/>
            <person name="Santibanez J."/>
            <person name="Aqrawi P."/>
            <person name="Gross S."/>
            <person name="Joshi V."/>
            <person name="Fowler G."/>
            <person name="Nazareth L."/>
            <person name="Reid J."/>
            <person name="Worley K."/>
            <person name="Petrosino J."/>
            <person name="Highlander S."/>
            <person name="Gibbs R."/>
        </authorList>
    </citation>
    <scope>NUCLEOTIDE SEQUENCE [LARGE SCALE GENOMIC DNA]</scope>
    <source>
        <strain evidence="8">ATCC 33030</strain>
    </source>
</reference>
<keyword evidence="6" id="KW-0800">Toxin</keyword>
<dbReference type="InterPro" id="IPR022907">
    <property type="entry name" value="VapC_family"/>
</dbReference>
<evidence type="ECO:0000313" key="8">
    <source>
        <dbReference type="EMBL" id="EFK55373.1"/>
    </source>
</evidence>
<dbReference type="Proteomes" id="UP000004208">
    <property type="component" value="Unassembled WGS sequence"/>
</dbReference>
<organism evidence="8 9">
    <name type="scientific">Corynebacterium genitalium ATCC 33030</name>
    <dbReference type="NCBI Taxonomy" id="585529"/>
    <lineage>
        <taxon>Bacteria</taxon>
        <taxon>Bacillati</taxon>
        <taxon>Actinomycetota</taxon>
        <taxon>Actinomycetes</taxon>
        <taxon>Mycobacteriales</taxon>
        <taxon>Corynebacteriaceae</taxon>
        <taxon>Corynebacterium</taxon>
    </lineage>
</organism>
<name>D7W993_9CORY</name>